<sequence>MAKRIVRFLETMCIEKLNLSSDIPMTALLSHGYIRVLVRTASCDLASHMIQAAKMTSLHDEVVAMTQAIESVFLPRLSHQAAAAVKIVLNPSTKVLRVYTSSVENLVGSFYGDTRCGLLQQWIHDATVVAAKVETWIVLDGAASQDMTDAVVSFLEQHMNMRLFNMAKGIQHTWRLVVETDMLAQVSPSFAAVSGHVYMDADCLTWRQILSTWCQRPGSNGKVHSKAISDTALWVMTVTFGLLKQPTTTRQTHHMLSVCRLVDMVVEADGGWPAQGHQSVVLAEGCFVFAAVWCIGGGLEDGDVKQAFSDSLKEVLAGTKPHMRRSAVPFPPGTSKAVFDFVFD</sequence>
<dbReference type="GO" id="GO:0007018">
    <property type="term" value="P:microtubule-based movement"/>
    <property type="evidence" value="ECO:0007669"/>
    <property type="project" value="InterPro"/>
</dbReference>
<dbReference type="InterPro" id="IPR041466">
    <property type="entry name" value="Dynein_AAA5_ext"/>
</dbReference>
<protein>
    <recommendedName>
        <fullName evidence="1">Dynein heavy chain AAA 5 extension domain-containing protein</fullName>
    </recommendedName>
</protein>
<name>A0A9X8E4D2_APHAT</name>
<accession>A0A9X8E4D2</accession>
<comment type="caution">
    <text evidence="2">The sequence shown here is derived from an EMBL/GenBank/DDBJ whole genome shotgun (WGS) entry which is preliminary data.</text>
</comment>
<gene>
    <name evidence="2" type="ORF">DYB28_011154</name>
</gene>
<dbReference type="GO" id="GO:0030286">
    <property type="term" value="C:dynein complex"/>
    <property type="evidence" value="ECO:0007669"/>
    <property type="project" value="InterPro"/>
</dbReference>
<evidence type="ECO:0000313" key="2">
    <source>
        <dbReference type="EMBL" id="RLO09345.1"/>
    </source>
</evidence>
<dbReference type="PANTHER" id="PTHR45703">
    <property type="entry name" value="DYNEIN HEAVY CHAIN"/>
    <property type="match status" value="1"/>
</dbReference>
<dbReference type="InterPro" id="IPR027417">
    <property type="entry name" value="P-loop_NTPase"/>
</dbReference>
<feature type="domain" description="Dynein heavy chain AAA 5 extension" evidence="1">
    <location>
        <begin position="243"/>
        <end position="344"/>
    </location>
</feature>
<feature type="non-terminal residue" evidence="2">
    <location>
        <position position="344"/>
    </location>
</feature>
<organism evidence="2 3">
    <name type="scientific">Aphanomyces astaci</name>
    <name type="common">Crayfish plague agent</name>
    <dbReference type="NCBI Taxonomy" id="112090"/>
    <lineage>
        <taxon>Eukaryota</taxon>
        <taxon>Sar</taxon>
        <taxon>Stramenopiles</taxon>
        <taxon>Oomycota</taxon>
        <taxon>Saprolegniomycetes</taxon>
        <taxon>Saprolegniales</taxon>
        <taxon>Verrucalvaceae</taxon>
        <taxon>Aphanomyces</taxon>
    </lineage>
</organism>
<dbReference type="Gene3D" id="3.40.50.300">
    <property type="entry name" value="P-loop containing nucleotide triphosphate hydrolases"/>
    <property type="match status" value="1"/>
</dbReference>
<evidence type="ECO:0000313" key="3">
    <source>
        <dbReference type="Proteomes" id="UP000275652"/>
    </source>
</evidence>
<dbReference type="GO" id="GO:0051959">
    <property type="term" value="F:dynein light intermediate chain binding"/>
    <property type="evidence" value="ECO:0007669"/>
    <property type="project" value="InterPro"/>
</dbReference>
<dbReference type="Proteomes" id="UP000275652">
    <property type="component" value="Unassembled WGS sequence"/>
</dbReference>
<dbReference type="GO" id="GO:0045505">
    <property type="term" value="F:dynein intermediate chain binding"/>
    <property type="evidence" value="ECO:0007669"/>
    <property type="project" value="InterPro"/>
</dbReference>
<dbReference type="InterPro" id="IPR026983">
    <property type="entry name" value="DHC"/>
</dbReference>
<evidence type="ECO:0000259" key="1">
    <source>
        <dbReference type="Pfam" id="PF17852"/>
    </source>
</evidence>
<proteinExistence type="predicted"/>
<reference evidence="2 3" key="1">
    <citation type="journal article" date="2018" name="J. Invertebr. Pathol.">
        <title>New genotyping method for the causative agent of crayfish plague (Aphanomyces astaci) based on whole genome data.</title>
        <authorList>
            <person name="Minardi D."/>
            <person name="Studholme D.J."/>
            <person name="van der Giezen M."/>
            <person name="Pretto T."/>
            <person name="Oidtmann B."/>
        </authorList>
    </citation>
    <scope>NUCLEOTIDE SEQUENCE [LARGE SCALE GENOMIC DNA]</scope>
    <source>
        <strain evidence="2 3">KB13</strain>
    </source>
</reference>
<dbReference type="AlphaFoldDB" id="A0A9X8E4D2"/>
<dbReference type="Pfam" id="PF17852">
    <property type="entry name" value="Dynein_AAA_lid"/>
    <property type="match status" value="1"/>
</dbReference>
<dbReference type="EMBL" id="QUTI01020081">
    <property type="protein sequence ID" value="RLO09345.1"/>
    <property type="molecule type" value="Genomic_DNA"/>
</dbReference>